<dbReference type="Pfam" id="PF01097">
    <property type="entry name" value="Defensin_2"/>
    <property type="match status" value="1"/>
</dbReference>
<evidence type="ECO:0000256" key="3">
    <source>
        <dbReference type="ARBA" id="ARBA00023157"/>
    </source>
</evidence>
<evidence type="ECO:0000256" key="2">
    <source>
        <dbReference type="ARBA" id="ARBA00022525"/>
    </source>
</evidence>
<organism evidence="6">
    <name type="scientific">Bactrocera latifrons</name>
    <name type="common">Malaysian fruit fly</name>
    <name type="synonym">Chaetodacus latifrons</name>
    <dbReference type="NCBI Taxonomy" id="174628"/>
    <lineage>
        <taxon>Eukaryota</taxon>
        <taxon>Metazoa</taxon>
        <taxon>Ecdysozoa</taxon>
        <taxon>Arthropoda</taxon>
        <taxon>Hexapoda</taxon>
        <taxon>Insecta</taxon>
        <taxon>Pterygota</taxon>
        <taxon>Neoptera</taxon>
        <taxon>Endopterygota</taxon>
        <taxon>Diptera</taxon>
        <taxon>Brachycera</taxon>
        <taxon>Muscomorpha</taxon>
        <taxon>Tephritoidea</taxon>
        <taxon>Tephritidae</taxon>
        <taxon>Bactrocera</taxon>
        <taxon>Bactrocera</taxon>
    </lineage>
</organism>
<dbReference type="CDD" id="cd21806">
    <property type="entry name" value="DEFL_defensin-like"/>
    <property type="match status" value="1"/>
</dbReference>
<comment type="subcellular location">
    <subcellularLocation>
        <location evidence="1">Secreted</location>
    </subcellularLocation>
</comment>
<keyword evidence="2" id="KW-0964">Secreted</keyword>
<dbReference type="OrthoDB" id="10038290at2759"/>
<dbReference type="InterPro" id="IPR001542">
    <property type="entry name" value="Defensin_invertebrate/fungal"/>
</dbReference>
<evidence type="ECO:0000256" key="4">
    <source>
        <dbReference type="SAM" id="SignalP"/>
    </source>
</evidence>
<keyword evidence="3" id="KW-1015">Disulfide bond</keyword>
<proteinExistence type="predicted"/>
<feature type="signal peptide" evidence="4">
    <location>
        <begin position="1"/>
        <end position="22"/>
    </location>
</feature>
<evidence type="ECO:0000259" key="5">
    <source>
        <dbReference type="PROSITE" id="PS51378"/>
    </source>
</evidence>
<accession>A0A0K8VZ12</accession>
<dbReference type="Gene3D" id="3.30.30.10">
    <property type="entry name" value="Knottin, scorpion toxin-like"/>
    <property type="match status" value="1"/>
</dbReference>
<sequence length="137" mass="14463">MKTTAIISLVVCSFLLFGVTSAHPLADSEVASVEAILIDPVPAQRPSKDIIIDASIQGQAHVVVPGSVAEELVKIMAEAFQTQKSGKVNGPQSRSKRITCDLLDASGWSKTLCAVHCIGLGHRGGYCNGKSICQCRD</sequence>
<dbReference type="InterPro" id="IPR036574">
    <property type="entry name" value="Scorpion_toxin-like_sf"/>
</dbReference>
<dbReference type="SUPFAM" id="SSF57095">
    <property type="entry name" value="Scorpion toxin-like"/>
    <property type="match status" value="1"/>
</dbReference>
<dbReference type="AlphaFoldDB" id="A0A0K8VZ12"/>
<dbReference type="GO" id="GO:0050830">
    <property type="term" value="P:defense response to Gram-positive bacterium"/>
    <property type="evidence" value="ECO:0007669"/>
    <property type="project" value="UniProtKB-ARBA"/>
</dbReference>
<dbReference type="GO" id="GO:0005615">
    <property type="term" value="C:extracellular space"/>
    <property type="evidence" value="ECO:0007669"/>
    <property type="project" value="TreeGrafter"/>
</dbReference>
<dbReference type="PANTHER" id="PTHR13645:SF0">
    <property type="entry name" value="DEFENSIN"/>
    <property type="match status" value="1"/>
</dbReference>
<dbReference type="GeneID" id="108973549"/>
<reference evidence="6" key="1">
    <citation type="submission" date="2015-06" db="EMBL/GenBank/DDBJ databases">
        <authorList>
            <person name="Hoefler B.C."/>
            <person name="Straight P.D."/>
        </authorList>
    </citation>
    <scope>NUCLEOTIDE SEQUENCE</scope>
</reference>
<protein>
    <submittedName>
        <fullName evidence="6">Defensin</fullName>
    </submittedName>
</protein>
<dbReference type="PROSITE" id="PS51378">
    <property type="entry name" value="INVERT_DEFENSINS"/>
    <property type="match status" value="1"/>
</dbReference>
<evidence type="ECO:0000256" key="1">
    <source>
        <dbReference type="ARBA" id="ARBA00004613"/>
    </source>
</evidence>
<evidence type="ECO:0000313" key="6">
    <source>
        <dbReference type="EMBL" id="JAI44153.1"/>
    </source>
</evidence>
<dbReference type="EMBL" id="GDHF01008161">
    <property type="protein sequence ID" value="JAI44153.1"/>
    <property type="molecule type" value="Transcribed_RNA"/>
</dbReference>
<name>A0A0K8VZ12_BACLA</name>
<dbReference type="GO" id="GO:0006959">
    <property type="term" value="P:humoral immune response"/>
    <property type="evidence" value="ECO:0007669"/>
    <property type="project" value="TreeGrafter"/>
</dbReference>
<feature type="domain" description="Invertebrate defensins family profile" evidence="5">
    <location>
        <begin position="97"/>
        <end position="137"/>
    </location>
</feature>
<gene>
    <name evidence="6" type="primary">DEFI_0</name>
    <name evidence="6" type="ORF">c0_g1_i1</name>
</gene>
<dbReference type="PANTHER" id="PTHR13645">
    <property type="entry name" value="DEFENSIN"/>
    <property type="match status" value="1"/>
</dbReference>
<feature type="chain" id="PRO_5005522624" evidence="4">
    <location>
        <begin position="23"/>
        <end position="137"/>
    </location>
</feature>
<keyword evidence="4" id="KW-0732">Signal</keyword>